<keyword evidence="4" id="KW-1185">Reference proteome</keyword>
<sequence length="346" mass="40439">MNEIKKGDIDAAVCRLTGLFYTMDDTKVFLSSTEFNKNNSTRFICWLISFNIISPNYEKWSDQLFNLYTKYDKMMKLFIKDPNNPLSDVPSKSATVIESDVVRGVRWFQSLAADLQLSEYYTSDVELRTIRMFAILTHESLSYSYTQGHDRYMFVNLLLALDFSAHSGLTCDFAEAIAFYLAREFISMTAISKYLDNVTETEDHFLHMDEEFTKVAPEIMHQLAIVGQSSIHFALRWELLLFADEYDIKRLLFLWDQILNEKKIYRKFLFALCVAHIQQIPPALPGEVMVEKIQTFRNWNVQKILFDANNYLKTSSKPKFKLTHVVYLMIVIVALLYFYYLVGKTL</sequence>
<dbReference type="EMBL" id="JAPFFF010000001">
    <property type="protein sequence ID" value="KAK8900564.1"/>
    <property type="molecule type" value="Genomic_DNA"/>
</dbReference>
<comment type="caution">
    <text evidence="3">The sequence shown here is derived from an EMBL/GenBank/DDBJ whole genome shotgun (WGS) entry which is preliminary data.</text>
</comment>
<dbReference type="SUPFAM" id="SSF47923">
    <property type="entry name" value="Ypt/Rab-GAP domain of gyp1p"/>
    <property type="match status" value="2"/>
</dbReference>
<reference evidence="3 4" key="1">
    <citation type="submission" date="2024-04" db="EMBL/GenBank/DDBJ databases">
        <title>Tritrichomonas musculus Genome.</title>
        <authorList>
            <person name="Alves-Ferreira E."/>
            <person name="Grigg M."/>
            <person name="Lorenzi H."/>
            <person name="Galac M."/>
        </authorList>
    </citation>
    <scope>NUCLEOTIDE SEQUENCE [LARGE SCALE GENOMIC DNA]</scope>
    <source>
        <strain evidence="3 4">EAF2021</strain>
    </source>
</reference>
<evidence type="ECO:0000259" key="2">
    <source>
        <dbReference type="PROSITE" id="PS50086"/>
    </source>
</evidence>
<feature type="transmembrane region" description="Helical" evidence="1">
    <location>
        <begin position="322"/>
        <end position="342"/>
    </location>
</feature>
<keyword evidence="1" id="KW-0472">Membrane</keyword>
<dbReference type="InterPro" id="IPR000195">
    <property type="entry name" value="Rab-GAP-TBC_dom"/>
</dbReference>
<gene>
    <name evidence="3" type="ORF">M9Y10_002891</name>
</gene>
<keyword evidence="1" id="KW-1133">Transmembrane helix</keyword>
<accession>A0ABR2LB47</accession>
<dbReference type="InterPro" id="IPR035969">
    <property type="entry name" value="Rab-GAP_TBC_sf"/>
</dbReference>
<feature type="domain" description="Rab-GAP TBC" evidence="2">
    <location>
        <begin position="36"/>
        <end position="262"/>
    </location>
</feature>
<dbReference type="Pfam" id="PF00566">
    <property type="entry name" value="RabGAP-TBC"/>
    <property type="match status" value="1"/>
</dbReference>
<organism evidence="3 4">
    <name type="scientific">Tritrichomonas musculus</name>
    <dbReference type="NCBI Taxonomy" id="1915356"/>
    <lineage>
        <taxon>Eukaryota</taxon>
        <taxon>Metamonada</taxon>
        <taxon>Parabasalia</taxon>
        <taxon>Tritrichomonadida</taxon>
        <taxon>Tritrichomonadidae</taxon>
        <taxon>Tritrichomonas</taxon>
    </lineage>
</organism>
<protein>
    <recommendedName>
        <fullName evidence="2">Rab-GAP TBC domain-containing protein</fullName>
    </recommendedName>
</protein>
<dbReference type="Proteomes" id="UP001470230">
    <property type="component" value="Unassembled WGS sequence"/>
</dbReference>
<evidence type="ECO:0000313" key="4">
    <source>
        <dbReference type="Proteomes" id="UP001470230"/>
    </source>
</evidence>
<name>A0ABR2LB47_9EUKA</name>
<proteinExistence type="predicted"/>
<evidence type="ECO:0000256" key="1">
    <source>
        <dbReference type="SAM" id="Phobius"/>
    </source>
</evidence>
<dbReference type="Gene3D" id="1.10.472.80">
    <property type="entry name" value="Ypt/Rab-GAP domain of gyp1p, domain 3"/>
    <property type="match status" value="1"/>
</dbReference>
<keyword evidence="1" id="KW-0812">Transmembrane</keyword>
<dbReference type="PROSITE" id="PS50086">
    <property type="entry name" value="TBC_RABGAP"/>
    <property type="match status" value="1"/>
</dbReference>
<evidence type="ECO:0000313" key="3">
    <source>
        <dbReference type="EMBL" id="KAK8900564.1"/>
    </source>
</evidence>